<evidence type="ECO:0000313" key="1">
    <source>
        <dbReference type="EMBL" id="TYG74362.1"/>
    </source>
</evidence>
<dbReference type="AlphaFoldDB" id="A0A5D2D1A3"/>
<protein>
    <submittedName>
        <fullName evidence="1">Uncharacterized protein</fullName>
    </submittedName>
</protein>
<name>A0A5D2D1A3_GOSDA</name>
<accession>A0A5D2D1A3</accession>
<dbReference type="EMBL" id="CM017704">
    <property type="protein sequence ID" value="TYG74362.1"/>
    <property type="molecule type" value="Genomic_DNA"/>
</dbReference>
<organism evidence="1 2">
    <name type="scientific">Gossypium darwinii</name>
    <name type="common">Darwin's cotton</name>
    <name type="synonym">Gossypium barbadense var. darwinii</name>
    <dbReference type="NCBI Taxonomy" id="34276"/>
    <lineage>
        <taxon>Eukaryota</taxon>
        <taxon>Viridiplantae</taxon>
        <taxon>Streptophyta</taxon>
        <taxon>Embryophyta</taxon>
        <taxon>Tracheophyta</taxon>
        <taxon>Spermatophyta</taxon>
        <taxon>Magnoliopsida</taxon>
        <taxon>eudicotyledons</taxon>
        <taxon>Gunneridae</taxon>
        <taxon>Pentapetalae</taxon>
        <taxon>rosids</taxon>
        <taxon>malvids</taxon>
        <taxon>Malvales</taxon>
        <taxon>Malvaceae</taxon>
        <taxon>Malvoideae</taxon>
        <taxon>Gossypium</taxon>
    </lineage>
</organism>
<sequence length="103" mass="12188">MGHGFRDCPFVDEVWNLLNIKWDIVMGEKLLQDWLQGLFIMSSKVTCRQIACAIWFIWGERNKWVHDRSFASPKQIVHKISQYLQELNEIEKKLPVAPVGFER</sequence>
<proteinExistence type="predicted"/>
<evidence type="ECO:0000313" key="2">
    <source>
        <dbReference type="Proteomes" id="UP000323506"/>
    </source>
</evidence>
<dbReference type="Proteomes" id="UP000323506">
    <property type="component" value="Chromosome D04"/>
</dbReference>
<reference evidence="1 2" key="1">
    <citation type="submission" date="2019-06" db="EMBL/GenBank/DDBJ databases">
        <title>WGS assembly of Gossypium darwinii.</title>
        <authorList>
            <person name="Chen Z.J."/>
            <person name="Sreedasyam A."/>
            <person name="Ando A."/>
            <person name="Song Q."/>
            <person name="De L."/>
            <person name="Hulse-Kemp A."/>
            <person name="Ding M."/>
            <person name="Ye W."/>
            <person name="Kirkbride R."/>
            <person name="Jenkins J."/>
            <person name="Plott C."/>
            <person name="Lovell J."/>
            <person name="Lin Y.-M."/>
            <person name="Vaughn R."/>
            <person name="Liu B."/>
            <person name="Li W."/>
            <person name="Simpson S."/>
            <person name="Scheffler B."/>
            <person name="Saski C."/>
            <person name="Grover C."/>
            <person name="Hu G."/>
            <person name="Conover J."/>
            <person name="Carlson J."/>
            <person name="Shu S."/>
            <person name="Boston L."/>
            <person name="Williams M."/>
            <person name="Peterson D."/>
            <person name="Mcgee K."/>
            <person name="Jones D."/>
            <person name="Wendel J."/>
            <person name="Stelly D."/>
            <person name="Grimwood J."/>
            <person name="Schmutz J."/>
        </authorList>
    </citation>
    <scope>NUCLEOTIDE SEQUENCE [LARGE SCALE GENOMIC DNA]</scope>
    <source>
        <strain evidence="1">1808015.09</strain>
    </source>
</reference>
<keyword evidence="2" id="KW-1185">Reference proteome</keyword>
<gene>
    <name evidence="1" type="ORF">ES288_D04G176800v1</name>
</gene>